<feature type="binding site" evidence="13">
    <location>
        <position position="12"/>
    </location>
    <ligand>
        <name>NADPH</name>
        <dbReference type="ChEBI" id="CHEBI:57783"/>
    </ligand>
</feature>
<comment type="caution">
    <text evidence="13">Lacks conserved residue(s) required for the propagation of feature annotation.</text>
</comment>
<feature type="active site" description="Proton acceptor" evidence="13 14">
    <location>
        <position position="185"/>
    </location>
</feature>
<comment type="catalytic activity">
    <reaction evidence="13">
        <text>sn-glycerol 3-phosphate + NAD(+) = dihydroxyacetone phosphate + NADH + H(+)</text>
        <dbReference type="Rhea" id="RHEA:11092"/>
        <dbReference type="ChEBI" id="CHEBI:15378"/>
        <dbReference type="ChEBI" id="CHEBI:57540"/>
        <dbReference type="ChEBI" id="CHEBI:57597"/>
        <dbReference type="ChEBI" id="CHEBI:57642"/>
        <dbReference type="ChEBI" id="CHEBI:57945"/>
        <dbReference type="EC" id="1.1.1.94"/>
    </reaction>
</comment>
<evidence type="ECO:0000256" key="14">
    <source>
        <dbReference type="PIRSR" id="PIRSR000114-1"/>
    </source>
</evidence>
<dbReference type="PANTHER" id="PTHR11728:SF1">
    <property type="entry name" value="GLYCEROL-3-PHOSPHATE DEHYDROGENASE [NAD(+)] 2, CHLOROPLASTIC"/>
    <property type="match status" value="1"/>
</dbReference>
<evidence type="ECO:0000313" key="20">
    <source>
        <dbReference type="EMBL" id="KJJ83984.1"/>
    </source>
</evidence>
<dbReference type="UniPathway" id="UPA00940"/>
<feature type="binding site" evidence="13">
    <location>
        <position position="135"/>
    </location>
    <ligand>
        <name>NADPH</name>
        <dbReference type="ChEBI" id="CHEBI:57783"/>
    </ligand>
</feature>
<feature type="binding site" evidence="13">
    <location>
        <position position="238"/>
    </location>
    <ligand>
        <name>sn-glycerol 3-phosphate</name>
        <dbReference type="ChEBI" id="CHEBI:57597"/>
    </ligand>
</feature>
<gene>
    <name evidence="13" type="primary">gpsA</name>
    <name evidence="20" type="ORF">OMAG_002156</name>
</gene>
<dbReference type="Pfam" id="PF07479">
    <property type="entry name" value="NAD_Gly3P_dh_C"/>
    <property type="match status" value="1"/>
</dbReference>
<keyword evidence="13" id="KW-0547">Nucleotide-binding</keyword>
<feature type="binding site" evidence="13">
    <location>
        <position position="275"/>
    </location>
    <ligand>
        <name>NADPH</name>
        <dbReference type="ChEBI" id="CHEBI:57783"/>
    </ligand>
</feature>
<feature type="binding site" evidence="13">
    <location>
        <position position="248"/>
    </location>
    <ligand>
        <name>sn-glycerol 3-phosphate</name>
        <dbReference type="ChEBI" id="CHEBI:57597"/>
    </ligand>
</feature>
<feature type="binding site" evidence="13">
    <location>
        <position position="103"/>
    </location>
    <ligand>
        <name>sn-glycerol 3-phosphate</name>
        <dbReference type="ChEBI" id="CHEBI:57597"/>
    </ligand>
</feature>
<dbReference type="PROSITE" id="PS00957">
    <property type="entry name" value="NAD_G3PDH"/>
    <property type="match status" value="1"/>
</dbReference>
<dbReference type="EMBL" id="JYNY01000428">
    <property type="protein sequence ID" value="KJJ83984.1"/>
    <property type="molecule type" value="Genomic_DNA"/>
</dbReference>
<feature type="binding site" evidence="16">
    <location>
        <position position="249"/>
    </location>
    <ligand>
        <name>NAD(+)</name>
        <dbReference type="ChEBI" id="CHEBI:57540"/>
    </ligand>
</feature>
<dbReference type="GO" id="GO:0046168">
    <property type="term" value="P:glycerol-3-phosphate catabolic process"/>
    <property type="evidence" value="ECO:0007669"/>
    <property type="project" value="InterPro"/>
</dbReference>
<evidence type="ECO:0000259" key="19">
    <source>
        <dbReference type="Pfam" id="PF07479"/>
    </source>
</evidence>
<evidence type="ECO:0000256" key="7">
    <source>
        <dbReference type="ARBA" id="ARBA00023209"/>
    </source>
</evidence>
<dbReference type="NCBIfam" id="NF000942">
    <property type="entry name" value="PRK00094.1-4"/>
    <property type="match status" value="1"/>
</dbReference>
<dbReference type="PIRSF" id="PIRSF000114">
    <property type="entry name" value="Glycerol-3-P_dh"/>
    <property type="match status" value="1"/>
</dbReference>
<dbReference type="PRINTS" id="PR00077">
    <property type="entry name" value="GPDHDRGNASE"/>
</dbReference>
<dbReference type="Gene3D" id="3.40.50.720">
    <property type="entry name" value="NAD(P)-binding Rossmann-like Domain"/>
    <property type="match status" value="1"/>
</dbReference>
<evidence type="ECO:0000256" key="2">
    <source>
        <dbReference type="ARBA" id="ARBA00022516"/>
    </source>
</evidence>
<dbReference type="SUPFAM" id="SSF51735">
    <property type="entry name" value="NAD(P)-binding Rossmann-fold domains"/>
    <property type="match status" value="1"/>
</dbReference>
<evidence type="ECO:0000256" key="8">
    <source>
        <dbReference type="ARBA" id="ARBA00023264"/>
    </source>
</evidence>
<dbReference type="SUPFAM" id="SSF48179">
    <property type="entry name" value="6-phosphogluconate dehydrogenase C-terminal domain-like"/>
    <property type="match status" value="1"/>
</dbReference>
<accession>A0A0F0CPN4</accession>
<dbReference type="Proteomes" id="UP000033428">
    <property type="component" value="Unassembled WGS sequence"/>
</dbReference>
<feature type="binding site" evidence="13">
    <location>
        <position position="250"/>
    </location>
    <ligand>
        <name>sn-glycerol 3-phosphate</name>
        <dbReference type="ChEBI" id="CHEBI:57597"/>
    </ligand>
</feature>
<comment type="pathway">
    <text evidence="13">Membrane lipid metabolism; glycerophospholipid metabolism.</text>
</comment>
<sequence length="328" mass="35468">MEQITIIGDGGWGTALAILLNKKGIKTLLWSYSPVYAEYLNKTRENTKFLKGVKIPFDIEITSDIETASCCNTVIFAVPCEYAGKIAEQFKNASFKTIVSATKGIEKKTFKRPSEILSENFTNSKIFVLSGPSISSEVASFFPASVVLAGESDTISTLQALLTAPTFRVYASNDIIGVELGGALKNVIAIAAGISDGLGFGANAKASILTRGLVEIARLGVKMGARRETFSGLSGIGDLATTCISPFSRNRTFGEEVGKGLKAEDIIKRTEMAIEGVGTAKSAYELSLKYQVDMPITSQIYKIIYEGKNPRKAVSDLMTRELKKEDYF</sequence>
<keyword evidence="13" id="KW-0963">Cytoplasm</keyword>
<dbReference type="PANTHER" id="PTHR11728">
    <property type="entry name" value="GLYCEROL-3-PHOSPHATE DEHYDROGENASE"/>
    <property type="match status" value="1"/>
</dbReference>
<dbReference type="InterPro" id="IPR036291">
    <property type="entry name" value="NAD(P)-bd_dom_sf"/>
</dbReference>
<dbReference type="InterPro" id="IPR011128">
    <property type="entry name" value="G3P_DH_NAD-dep_N"/>
</dbReference>
<dbReference type="GO" id="GO:0051287">
    <property type="term" value="F:NAD binding"/>
    <property type="evidence" value="ECO:0007669"/>
    <property type="project" value="InterPro"/>
</dbReference>
<feature type="domain" description="Glycerol-3-phosphate dehydrogenase NAD-dependent C-terminal" evidence="19">
    <location>
        <begin position="174"/>
        <end position="314"/>
    </location>
</feature>
<dbReference type="InterPro" id="IPR006109">
    <property type="entry name" value="G3P_DH_NAD-dep_C"/>
</dbReference>
<keyword evidence="4 13" id="KW-0560">Oxidoreductase</keyword>
<evidence type="ECO:0000256" key="11">
    <source>
        <dbReference type="ARBA" id="ARBA00069372"/>
    </source>
</evidence>
<dbReference type="GO" id="GO:0141152">
    <property type="term" value="F:glycerol-3-phosphate dehydrogenase (NAD+) activity"/>
    <property type="evidence" value="ECO:0007669"/>
    <property type="project" value="RHEA"/>
</dbReference>
<dbReference type="FunFam" id="3.40.50.720:FF:000019">
    <property type="entry name" value="Glycerol-3-phosphate dehydrogenase [NAD(P)+]"/>
    <property type="match status" value="1"/>
</dbReference>
<feature type="binding site" evidence="13">
    <location>
        <position position="131"/>
    </location>
    <ligand>
        <name>sn-glycerol 3-phosphate</name>
        <dbReference type="ChEBI" id="CHEBI:57597"/>
    </ligand>
</feature>
<comment type="function">
    <text evidence="13">Catalyzes the reduction of the glycolytic intermediate dihydroxyacetone phosphate (DHAP) to sn-glycerol 3-phosphate (G3P), the key precursor for phospholipid synthesis.</text>
</comment>
<protein>
    <recommendedName>
        <fullName evidence="11 13">Glycerol-3-phosphate dehydrogenase [NAD(P)+]</fullName>
        <ecNumber evidence="10 13">1.1.1.94</ecNumber>
    </recommendedName>
    <alternativeName>
        <fullName evidence="13">NAD(P)(+)-dependent glycerol-3-phosphate dehydrogenase</fullName>
    </alternativeName>
    <alternativeName>
        <fullName evidence="12 13">NAD(P)H-dependent dihydroxyacetone-phosphate reductase</fullName>
    </alternativeName>
</protein>
<dbReference type="InterPro" id="IPR006168">
    <property type="entry name" value="G3P_DH_NAD-dep"/>
</dbReference>
<dbReference type="Gene3D" id="1.10.1040.10">
    <property type="entry name" value="N-(1-d-carboxylethyl)-l-norvaline Dehydrogenase, domain 2"/>
    <property type="match status" value="1"/>
</dbReference>
<comment type="catalytic activity">
    <reaction evidence="9">
        <text>sn-glycerol 3-phosphate + NADP(+) = dihydroxyacetone phosphate + NADPH + H(+)</text>
        <dbReference type="Rhea" id="RHEA:11096"/>
        <dbReference type="ChEBI" id="CHEBI:15378"/>
        <dbReference type="ChEBI" id="CHEBI:57597"/>
        <dbReference type="ChEBI" id="CHEBI:57642"/>
        <dbReference type="ChEBI" id="CHEBI:57783"/>
        <dbReference type="ChEBI" id="CHEBI:58349"/>
        <dbReference type="EC" id="1.1.1.94"/>
    </reaction>
    <physiologicalReaction direction="right-to-left" evidence="9">
        <dbReference type="Rhea" id="RHEA:11098"/>
    </physiologicalReaction>
</comment>
<comment type="caution">
    <text evidence="20">The sequence shown here is derived from an EMBL/GenBank/DDBJ whole genome shotgun (WGS) entry which is preliminary data.</text>
</comment>
<evidence type="ECO:0000256" key="10">
    <source>
        <dbReference type="ARBA" id="ARBA00066687"/>
    </source>
</evidence>
<dbReference type="AlphaFoldDB" id="A0A0F0CPN4"/>
<dbReference type="PATRIC" id="fig|1609969.3.peg.2295"/>
<keyword evidence="2 13" id="KW-0444">Lipid biosynthesis</keyword>
<feature type="binding site" evidence="15">
    <location>
        <position position="103"/>
    </location>
    <ligand>
        <name>substrate</name>
    </ligand>
</feature>
<evidence type="ECO:0000256" key="3">
    <source>
        <dbReference type="ARBA" id="ARBA00022857"/>
    </source>
</evidence>
<comment type="similarity">
    <text evidence="1 13 17">Belongs to the NAD-dependent glycerol-3-phosphate dehydrogenase family.</text>
</comment>
<feature type="binding site" evidence="13">
    <location>
        <position position="249"/>
    </location>
    <ligand>
        <name>sn-glycerol 3-phosphate</name>
        <dbReference type="ChEBI" id="CHEBI:57597"/>
    </ligand>
</feature>
<evidence type="ECO:0000256" key="1">
    <source>
        <dbReference type="ARBA" id="ARBA00011009"/>
    </source>
</evidence>
<dbReference type="FunFam" id="1.10.1040.10:FF:000001">
    <property type="entry name" value="Glycerol-3-phosphate dehydrogenase [NAD(P)+]"/>
    <property type="match status" value="1"/>
</dbReference>
<feature type="binding site" evidence="15">
    <location>
        <begin position="249"/>
        <end position="250"/>
    </location>
    <ligand>
        <name>substrate</name>
    </ligand>
</feature>
<feature type="domain" description="Glycerol-3-phosphate dehydrogenase NAD-dependent N-terminal" evidence="18">
    <location>
        <begin position="3"/>
        <end position="152"/>
    </location>
</feature>
<evidence type="ECO:0000256" key="4">
    <source>
        <dbReference type="ARBA" id="ARBA00023002"/>
    </source>
</evidence>
<evidence type="ECO:0000256" key="15">
    <source>
        <dbReference type="PIRSR" id="PIRSR000114-2"/>
    </source>
</evidence>
<evidence type="ECO:0000256" key="6">
    <source>
        <dbReference type="ARBA" id="ARBA00023098"/>
    </source>
</evidence>
<evidence type="ECO:0000256" key="16">
    <source>
        <dbReference type="PIRSR" id="PIRSR000114-3"/>
    </source>
</evidence>
<dbReference type="GO" id="GO:0005829">
    <property type="term" value="C:cytosol"/>
    <property type="evidence" value="ECO:0007669"/>
    <property type="project" value="TreeGrafter"/>
</dbReference>
<dbReference type="NCBIfam" id="NF000940">
    <property type="entry name" value="PRK00094.1-2"/>
    <property type="match status" value="1"/>
</dbReference>
<organism evidence="20 21">
    <name type="scientific">Candidatus Omnitrophus magneticus</name>
    <dbReference type="NCBI Taxonomy" id="1609969"/>
    <lineage>
        <taxon>Bacteria</taxon>
        <taxon>Pseudomonadati</taxon>
        <taxon>Candidatus Omnitrophota</taxon>
        <taxon>Candidatus Omnitrophus</taxon>
    </lineage>
</organism>
<keyword evidence="21" id="KW-1185">Reference proteome</keyword>
<evidence type="ECO:0000256" key="9">
    <source>
        <dbReference type="ARBA" id="ARBA00052716"/>
    </source>
</evidence>
<dbReference type="GO" id="GO:0141153">
    <property type="term" value="F:glycerol-3-phosphate dehydrogenase (NADP+) activity"/>
    <property type="evidence" value="ECO:0007669"/>
    <property type="project" value="RHEA"/>
</dbReference>
<keyword evidence="3 13" id="KW-0521">NADP</keyword>
<dbReference type="GO" id="GO:0008654">
    <property type="term" value="P:phospholipid biosynthetic process"/>
    <property type="evidence" value="ECO:0007669"/>
    <property type="project" value="UniProtKB-KW"/>
</dbReference>
<keyword evidence="5 13" id="KW-0520">NAD</keyword>
<dbReference type="InterPro" id="IPR013328">
    <property type="entry name" value="6PGD_dom2"/>
</dbReference>
<dbReference type="EC" id="1.1.1.94" evidence="10 13"/>
<evidence type="ECO:0000256" key="5">
    <source>
        <dbReference type="ARBA" id="ARBA00023027"/>
    </source>
</evidence>
<dbReference type="Pfam" id="PF01210">
    <property type="entry name" value="NAD_Gly3P_dh_N"/>
    <property type="match status" value="1"/>
</dbReference>
<evidence type="ECO:0000256" key="17">
    <source>
        <dbReference type="RuleBase" id="RU000437"/>
    </source>
</evidence>
<proteinExistence type="inferred from homology"/>
<dbReference type="HAMAP" id="MF_00394">
    <property type="entry name" value="NAD_Glyc3P_dehydrog"/>
    <property type="match status" value="1"/>
</dbReference>
<keyword evidence="8 13" id="KW-1208">Phospholipid metabolism</keyword>
<feature type="binding site" evidence="13">
    <location>
        <position position="133"/>
    </location>
    <ligand>
        <name>sn-glycerol 3-phosphate</name>
        <dbReference type="ChEBI" id="CHEBI:57597"/>
    </ligand>
</feature>
<name>A0A0F0CPN4_9BACT</name>
<dbReference type="GO" id="GO:0046167">
    <property type="term" value="P:glycerol-3-phosphate biosynthetic process"/>
    <property type="evidence" value="ECO:0007669"/>
    <property type="project" value="UniProtKB-UniRule"/>
</dbReference>
<evidence type="ECO:0000256" key="13">
    <source>
        <dbReference type="HAMAP-Rule" id="MF_00394"/>
    </source>
</evidence>
<feature type="binding site" evidence="16">
    <location>
        <begin position="8"/>
        <end position="13"/>
    </location>
    <ligand>
        <name>NAD(+)</name>
        <dbReference type="ChEBI" id="CHEBI:57540"/>
    </ligand>
</feature>
<reference evidence="20 21" key="1">
    <citation type="submission" date="2015-02" db="EMBL/GenBank/DDBJ databases">
        <title>Single-cell genomics of uncultivated deep-branching MTB reveals a conserved set of magnetosome genes.</title>
        <authorList>
            <person name="Kolinko S."/>
            <person name="Richter M."/>
            <person name="Glockner F.O."/>
            <person name="Brachmann A."/>
            <person name="Schuler D."/>
        </authorList>
    </citation>
    <scope>NUCLEOTIDE SEQUENCE [LARGE SCALE GENOMIC DNA]</scope>
    <source>
        <strain evidence="20">SKK-01</strain>
    </source>
</reference>
<keyword evidence="7 13" id="KW-0594">Phospholipid biosynthesis</keyword>
<evidence type="ECO:0000313" key="21">
    <source>
        <dbReference type="Proteomes" id="UP000033428"/>
    </source>
</evidence>
<feature type="binding site" evidence="13">
    <location>
        <position position="103"/>
    </location>
    <ligand>
        <name>NADPH</name>
        <dbReference type="ChEBI" id="CHEBI:57783"/>
    </ligand>
</feature>
<feature type="binding site" evidence="13">
    <location>
        <position position="249"/>
    </location>
    <ligand>
        <name>NADPH</name>
        <dbReference type="ChEBI" id="CHEBI:57783"/>
    </ligand>
</feature>
<dbReference type="InterPro" id="IPR008927">
    <property type="entry name" value="6-PGluconate_DH-like_C_sf"/>
</dbReference>
<keyword evidence="6 13" id="KW-0443">Lipid metabolism</keyword>
<dbReference type="GO" id="GO:0006650">
    <property type="term" value="P:glycerophospholipid metabolic process"/>
    <property type="evidence" value="ECO:0007669"/>
    <property type="project" value="UniProtKB-UniRule"/>
</dbReference>
<dbReference type="GO" id="GO:0005975">
    <property type="term" value="P:carbohydrate metabolic process"/>
    <property type="evidence" value="ECO:0007669"/>
    <property type="project" value="InterPro"/>
</dbReference>
<feature type="binding site" evidence="13">
    <location>
        <position position="185"/>
    </location>
    <ligand>
        <name>sn-glycerol 3-phosphate</name>
        <dbReference type="ChEBI" id="CHEBI:57597"/>
    </ligand>
</feature>
<evidence type="ECO:0000259" key="18">
    <source>
        <dbReference type="Pfam" id="PF01210"/>
    </source>
</evidence>
<comment type="subcellular location">
    <subcellularLocation>
        <location evidence="13">Cytoplasm</location>
    </subcellularLocation>
</comment>
<evidence type="ECO:0000256" key="12">
    <source>
        <dbReference type="ARBA" id="ARBA00080511"/>
    </source>
</evidence>